<comment type="caution">
    <text evidence="1">The sequence shown here is derived from an EMBL/GenBank/DDBJ whole genome shotgun (WGS) entry which is preliminary data.</text>
</comment>
<dbReference type="Proteomes" id="UP000230778">
    <property type="component" value="Unassembled WGS sequence"/>
</dbReference>
<evidence type="ECO:0000313" key="1">
    <source>
        <dbReference type="EMBL" id="PIQ07175.1"/>
    </source>
</evidence>
<dbReference type="AlphaFoldDB" id="A0A2H0FKL6"/>
<proteinExistence type="predicted"/>
<dbReference type="EMBL" id="PCUC01000058">
    <property type="protein sequence ID" value="PIQ07175.1"/>
    <property type="molecule type" value="Genomic_DNA"/>
</dbReference>
<protein>
    <submittedName>
        <fullName evidence="1">Uncharacterized protein</fullName>
    </submittedName>
</protein>
<sequence length="96" mass="11269">MERRNSQLGKRVWVRHLTLRRGPFEFYYTVTYEAVDGTDGDEFWRRVSFRTNGHKLIKDCPPSQKIELIKKFGSRAARAAHEEAEKLMRVNQKSAA</sequence>
<gene>
    <name evidence="1" type="ORF">COW72_01085</name>
</gene>
<name>A0A2H0FKL6_9BACT</name>
<organism evidence="1 2">
    <name type="scientific">Candidatus Nealsonbacteria bacterium CG18_big_fil_WC_8_21_14_2_50_37_10</name>
    <dbReference type="NCBI Taxonomy" id="1974717"/>
    <lineage>
        <taxon>Bacteria</taxon>
        <taxon>Candidatus Nealsoniibacteriota</taxon>
    </lineage>
</organism>
<accession>A0A2H0FKL6</accession>
<reference evidence="1 2" key="1">
    <citation type="submission" date="2017-09" db="EMBL/GenBank/DDBJ databases">
        <title>Depth-based differentiation of microbial function through sediment-hosted aquifers and enrichment of novel symbionts in the deep terrestrial subsurface.</title>
        <authorList>
            <person name="Probst A.J."/>
            <person name="Ladd B."/>
            <person name="Jarett J.K."/>
            <person name="Geller-Mcgrath D.E."/>
            <person name="Sieber C.M."/>
            <person name="Emerson J.B."/>
            <person name="Anantharaman K."/>
            <person name="Thomas B.C."/>
            <person name="Malmstrom R."/>
            <person name="Stieglmeier M."/>
            <person name="Klingl A."/>
            <person name="Woyke T."/>
            <person name="Ryan C.M."/>
            <person name="Banfield J.F."/>
        </authorList>
    </citation>
    <scope>NUCLEOTIDE SEQUENCE [LARGE SCALE GENOMIC DNA]</scope>
    <source>
        <strain evidence="1">CG18_big_fil_WC_8_21_14_2_50_37_10</strain>
    </source>
</reference>
<evidence type="ECO:0000313" key="2">
    <source>
        <dbReference type="Proteomes" id="UP000230778"/>
    </source>
</evidence>